<dbReference type="AlphaFoldDB" id="A0A1H8ZBS3"/>
<evidence type="ECO:0000313" key="1">
    <source>
        <dbReference type="EMBL" id="SEP61804.1"/>
    </source>
</evidence>
<evidence type="ECO:0000313" key="2">
    <source>
        <dbReference type="Proteomes" id="UP000199221"/>
    </source>
</evidence>
<proteinExistence type="predicted"/>
<dbReference type="Proteomes" id="UP000199221">
    <property type="component" value="Unassembled WGS sequence"/>
</dbReference>
<name>A0A1H8ZBS3_9PSED</name>
<gene>
    <name evidence="1" type="ORF">SAMN05216230_10182</name>
</gene>
<organism evidence="1 2">
    <name type="scientific">Pseudomonas soli</name>
    <dbReference type="NCBI Taxonomy" id="1306993"/>
    <lineage>
        <taxon>Bacteria</taxon>
        <taxon>Pseudomonadati</taxon>
        <taxon>Pseudomonadota</taxon>
        <taxon>Gammaproteobacteria</taxon>
        <taxon>Pseudomonadales</taxon>
        <taxon>Pseudomonadaceae</taxon>
        <taxon>Pseudomonas</taxon>
    </lineage>
</organism>
<sequence length="40" mass="4447">MRPLICHGTGDVRIEMLADPLVLSRHGCVFRTIATRSVQP</sequence>
<dbReference type="EMBL" id="FOEQ01000001">
    <property type="protein sequence ID" value="SEP61804.1"/>
    <property type="molecule type" value="Genomic_DNA"/>
</dbReference>
<protein>
    <submittedName>
        <fullName evidence="1">Uncharacterized protein</fullName>
    </submittedName>
</protein>
<reference evidence="1 2" key="1">
    <citation type="submission" date="2016-10" db="EMBL/GenBank/DDBJ databases">
        <authorList>
            <person name="de Groot N.N."/>
        </authorList>
    </citation>
    <scope>NUCLEOTIDE SEQUENCE [LARGE SCALE GENOMIC DNA]</scope>
    <source>
        <strain evidence="1 2">LMG 27941</strain>
    </source>
</reference>
<accession>A0A1H8ZBS3</accession>